<dbReference type="AlphaFoldDB" id="A0A1T4VU05"/>
<protein>
    <submittedName>
        <fullName evidence="2">Protein N-acetyltransferase, RimJ/RimL family</fullName>
    </submittedName>
</protein>
<dbReference type="PROSITE" id="PS51186">
    <property type="entry name" value="GNAT"/>
    <property type="match status" value="1"/>
</dbReference>
<dbReference type="InterPro" id="IPR000182">
    <property type="entry name" value="GNAT_dom"/>
</dbReference>
<dbReference type="Pfam" id="PF13302">
    <property type="entry name" value="Acetyltransf_3"/>
    <property type="match status" value="1"/>
</dbReference>
<dbReference type="InterPro" id="IPR016181">
    <property type="entry name" value="Acyl_CoA_acyltransferase"/>
</dbReference>
<dbReference type="Gene3D" id="3.40.630.30">
    <property type="match status" value="1"/>
</dbReference>
<keyword evidence="3" id="KW-1185">Reference proteome</keyword>
<dbReference type="SUPFAM" id="SSF55729">
    <property type="entry name" value="Acyl-CoA N-acyltransferases (Nat)"/>
    <property type="match status" value="1"/>
</dbReference>
<proteinExistence type="predicted"/>
<dbReference type="EMBL" id="FUXU01000100">
    <property type="protein sequence ID" value="SKA68446.1"/>
    <property type="molecule type" value="Genomic_DNA"/>
</dbReference>
<dbReference type="GO" id="GO:0016747">
    <property type="term" value="F:acyltransferase activity, transferring groups other than amino-acyl groups"/>
    <property type="evidence" value="ECO:0007669"/>
    <property type="project" value="InterPro"/>
</dbReference>
<sequence length="188" mass="22688">MLQLDDICLRPARVDERDHLWHFIYVDNEWKQHDAPYFPLEYQSRFQFRRNLFKRLKAGETAMVIEYQDMAIGYLSCYWEDQSTRWLEVGITLFTSQYWGKQLGRKALTLWITHLFDRTDVARIGLTTWSGNPRMMKCAEALGLQEEGRIRKVRYYKGEYYDSLRYGVLREEWRNLRRGEVHTLRCAG</sequence>
<name>A0A1T4VU05_9GAMM</name>
<accession>A0A1T4VU05</accession>
<evidence type="ECO:0000313" key="2">
    <source>
        <dbReference type="EMBL" id="SKA68446.1"/>
    </source>
</evidence>
<dbReference type="OrthoDB" id="9132139at2"/>
<reference evidence="3" key="1">
    <citation type="submission" date="2017-02" db="EMBL/GenBank/DDBJ databases">
        <authorList>
            <person name="Varghese N."/>
            <person name="Submissions S."/>
        </authorList>
    </citation>
    <scope>NUCLEOTIDE SEQUENCE [LARGE SCALE GENOMIC DNA]</scope>
    <source>
        <strain evidence="3">DSM 22720</strain>
    </source>
</reference>
<feature type="domain" description="N-acetyltransferase" evidence="1">
    <location>
        <begin position="7"/>
        <end position="167"/>
    </location>
</feature>
<dbReference type="PANTHER" id="PTHR43415">
    <property type="entry name" value="SPERMIDINE N(1)-ACETYLTRANSFERASE"/>
    <property type="match status" value="1"/>
</dbReference>
<evidence type="ECO:0000259" key="1">
    <source>
        <dbReference type="PROSITE" id="PS51186"/>
    </source>
</evidence>
<organism evidence="2 3">
    <name type="scientific">Enterovibrio nigricans DSM 22720</name>
    <dbReference type="NCBI Taxonomy" id="1121868"/>
    <lineage>
        <taxon>Bacteria</taxon>
        <taxon>Pseudomonadati</taxon>
        <taxon>Pseudomonadota</taxon>
        <taxon>Gammaproteobacteria</taxon>
        <taxon>Vibrionales</taxon>
        <taxon>Vibrionaceae</taxon>
        <taxon>Enterovibrio</taxon>
    </lineage>
</organism>
<gene>
    <name evidence="2" type="ORF">SAMN02745132_04295</name>
</gene>
<dbReference type="RefSeq" id="WP_078754387.1">
    <property type="nucleotide sequence ID" value="NZ_FUXU01000100.1"/>
</dbReference>
<keyword evidence="2" id="KW-0808">Transferase</keyword>
<dbReference type="Proteomes" id="UP000190162">
    <property type="component" value="Unassembled WGS sequence"/>
</dbReference>
<dbReference type="PANTHER" id="PTHR43415:SF4">
    <property type="entry name" value="N-ACETYLTRANSFERASE DOMAIN-CONTAINING PROTEIN"/>
    <property type="match status" value="1"/>
</dbReference>
<evidence type="ECO:0000313" key="3">
    <source>
        <dbReference type="Proteomes" id="UP000190162"/>
    </source>
</evidence>